<evidence type="ECO:0000313" key="3">
    <source>
        <dbReference type="Proteomes" id="UP001335648"/>
    </source>
</evidence>
<protein>
    <submittedName>
        <fullName evidence="2">Uncharacterized protein</fullName>
    </submittedName>
</protein>
<dbReference type="Proteomes" id="UP001335648">
    <property type="component" value="Unassembled WGS sequence"/>
</dbReference>
<dbReference type="EMBL" id="JAULUE010002069">
    <property type="protein sequence ID" value="KAK5875006.1"/>
    <property type="molecule type" value="Genomic_DNA"/>
</dbReference>
<reference evidence="2 3" key="1">
    <citation type="journal article" date="2023" name="Mol. Biol. Evol.">
        <title>Genomics of Secondarily Temperate Adaptation in the Only Non-Antarctic Icefish.</title>
        <authorList>
            <person name="Rivera-Colon A.G."/>
            <person name="Rayamajhi N."/>
            <person name="Minhas B.F."/>
            <person name="Madrigal G."/>
            <person name="Bilyk K.T."/>
            <person name="Yoon V."/>
            <person name="Hune M."/>
            <person name="Gregory S."/>
            <person name="Cheng C.H.C."/>
            <person name="Catchen J.M."/>
        </authorList>
    </citation>
    <scope>NUCLEOTIDE SEQUENCE [LARGE SCALE GENOMIC DNA]</scope>
    <source>
        <strain evidence="2">JC2023a</strain>
    </source>
</reference>
<feature type="region of interest" description="Disordered" evidence="1">
    <location>
        <begin position="31"/>
        <end position="80"/>
    </location>
</feature>
<dbReference type="AlphaFoldDB" id="A0AAN8ATU3"/>
<evidence type="ECO:0000313" key="2">
    <source>
        <dbReference type="EMBL" id="KAK5875006.1"/>
    </source>
</evidence>
<sequence length="80" mass="9063">MKSLCLDPTGYKPTYIPMRVQMAVTMGLQMTGFREEKSARRSQRGEVREEKSARRSQRGVSEEKSARSQRGEVSEESAGH</sequence>
<organism evidence="2 3">
    <name type="scientific">Champsocephalus esox</name>
    <name type="common">pike icefish</name>
    <dbReference type="NCBI Taxonomy" id="159716"/>
    <lineage>
        <taxon>Eukaryota</taxon>
        <taxon>Metazoa</taxon>
        <taxon>Chordata</taxon>
        <taxon>Craniata</taxon>
        <taxon>Vertebrata</taxon>
        <taxon>Euteleostomi</taxon>
        <taxon>Actinopterygii</taxon>
        <taxon>Neopterygii</taxon>
        <taxon>Teleostei</taxon>
        <taxon>Neoteleostei</taxon>
        <taxon>Acanthomorphata</taxon>
        <taxon>Eupercaria</taxon>
        <taxon>Perciformes</taxon>
        <taxon>Notothenioidei</taxon>
        <taxon>Channichthyidae</taxon>
        <taxon>Champsocephalus</taxon>
    </lineage>
</organism>
<evidence type="ECO:0000256" key="1">
    <source>
        <dbReference type="SAM" id="MobiDB-lite"/>
    </source>
</evidence>
<name>A0AAN8ATU3_9TELE</name>
<keyword evidence="3" id="KW-1185">Reference proteome</keyword>
<comment type="caution">
    <text evidence="2">The sequence shown here is derived from an EMBL/GenBank/DDBJ whole genome shotgun (WGS) entry which is preliminary data.</text>
</comment>
<accession>A0AAN8ATU3</accession>
<feature type="compositionally biased region" description="Basic and acidic residues" evidence="1">
    <location>
        <begin position="60"/>
        <end position="80"/>
    </location>
</feature>
<proteinExistence type="predicted"/>
<feature type="compositionally biased region" description="Basic and acidic residues" evidence="1">
    <location>
        <begin position="33"/>
        <end position="53"/>
    </location>
</feature>
<gene>
    <name evidence="2" type="ORF">CesoFtcFv8_027541</name>
</gene>